<evidence type="ECO:0000256" key="7">
    <source>
        <dbReference type="SAM" id="Phobius"/>
    </source>
</evidence>
<comment type="caution">
    <text evidence="8">The sequence shown here is derived from an EMBL/GenBank/DDBJ whole genome shotgun (WGS) entry which is preliminary data.</text>
</comment>
<feature type="transmembrane region" description="Helical" evidence="7">
    <location>
        <begin position="271"/>
        <end position="292"/>
    </location>
</feature>
<dbReference type="EMBL" id="JAJNNZ010000008">
    <property type="protein sequence ID" value="MCJ2377513.1"/>
    <property type="molecule type" value="Genomic_DNA"/>
</dbReference>
<feature type="transmembrane region" description="Helical" evidence="7">
    <location>
        <begin position="12"/>
        <end position="31"/>
    </location>
</feature>
<dbReference type="InterPro" id="IPR050171">
    <property type="entry name" value="MFS_Transporters"/>
</dbReference>
<reference evidence="8" key="1">
    <citation type="submission" date="2021-11" db="EMBL/GenBank/DDBJ databases">
        <title>Vibrio ZSDE26 sp. nov. and Vibrio ZSDZ34 sp. nov., isolated from coastal seawater in Qingdao.</title>
        <authorList>
            <person name="Zhang P."/>
        </authorList>
    </citation>
    <scope>NUCLEOTIDE SEQUENCE</scope>
    <source>
        <strain evidence="8">ZSDZ34</strain>
    </source>
</reference>
<evidence type="ECO:0000256" key="3">
    <source>
        <dbReference type="ARBA" id="ARBA00022475"/>
    </source>
</evidence>
<keyword evidence="2" id="KW-0813">Transport</keyword>
<dbReference type="PANTHER" id="PTHR23517">
    <property type="entry name" value="RESISTANCE PROTEIN MDTM, PUTATIVE-RELATED-RELATED"/>
    <property type="match status" value="1"/>
</dbReference>
<feature type="transmembrane region" description="Helical" evidence="7">
    <location>
        <begin position="37"/>
        <end position="58"/>
    </location>
</feature>
<accession>A0A9X1WE42</accession>
<name>A0A9X1WE42_9VIBR</name>
<dbReference type="Gene3D" id="1.20.1250.20">
    <property type="entry name" value="MFS general substrate transporter like domains"/>
    <property type="match status" value="2"/>
</dbReference>
<dbReference type="GO" id="GO:0005886">
    <property type="term" value="C:plasma membrane"/>
    <property type="evidence" value="ECO:0007669"/>
    <property type="project" value="UniProtKB-SubCell"/>
</dbReference>
<keyword evidence="9" id="KW-1185">Reference proteome</keyword>
<evidence type="ECO:0000256" key="2">
    <source>
        <dbReference type="ARBA" id="ARBA00022448"/>
    </source>
</evidence>
<keyword evidence="5 7" id="KW-1133">Transmembrane helix</keyword>
<evidence type="ECO:0000313" key="8">
    <source>
        <dbReference type="EMBL" id="MCJ2377513.1"/>
    </source>
</evidence>
<dbReference type="AlphaFoldDB" id="A0A9X1WE42"/>
<feature type="transmembrane region" description="Helical" evidence="7">
    <location>
        <begin position="204"/>
        <end position="220"/>
    </location>
</feature>
<feature type="transmembrane region" description="Helical" evidence="7">
    <location>
        <begin position="240"/>
        <end position="259"/>
    </location>
</feature>
<dbReference type="SUPFAM" id="SSF103473">
    <property type="entry name" value="MFS general substrate transporter"/>
    <property type="match status" value="1"/>
</dbReference>
<evidence type="ECO:0000256" key="1">
    <source>
        <dbReference type="ARBA" id="ARBA00004651"/>
    </source>
</evidence>
<protein>
    <recommendedName>
        <fullName evidence="10">MFS transporter</fullName>
    </recommendedName>
</protein>
<gene>
    <name evidence="8" type="ORF">LNL84_11785</name>
</gene>
<feature type="transmembrane region" description="Helical" evidence="7">
    <location>
        <begin position="304"/>
        <end position="324"/>
    </location>
</feature>
<feature type="transmembrane region" description="Helical" evidence="7">
    <location>
        <begin position="336"/>
        <end position="357"/>
    </location>
</feature>
<feature type="transmembrane region" description="Helical" evidence="7">
    <location>
        <begin position="70"/>
        <end position="87"/>
    </location>
</feature>
<feature type="transmembrane region" description="Helical" evidence="7">
    <location>
        <begin position="363"/>
        <end position="387"/>
    </location>
</feature>
<feature type="transmembrane region" description="Helical" evidence="7">
    <location>
        <begin position="93"/>
        <end position="112"/>
    </location>
</feature>
<dbReference type="Proteomes" id="UP001139488">
    <property type="component" value="Unassembled WGS sequence"/>
</dbReference>
<evidence type="ECO:0000256" key="4">
    <source>
        <dbReference type="ARBA" id="ARBA00022692"/>
    </source>
</evidence>
<organism evidence="8 9">
    <name type="scientific">Vibrio gelatinilyticus</name>
    <dbReference type="NCBI Taxonomy" id="2893468"/>
    <lineage>
        <taxon>Bacteria</taxon>
        <taxon>Pseudomonadati</taxon>
        <taxon>Pseudomonadota</taxon>
        <taxon>Gammaproteobacteria</taxon>
        <taxon>Vibrionales</taxon>
        <taxon>Vibrionaceae</taxon>
        <taxon>Vibrio</taxon>
    </lineage>
</organism>
<proteinExistence type="predicted"/>
<evidence type="ECO:0008006" key="10">
    <source>
        <dbReference type="Google" id="ProtNLM"/>
    </source>
</evidence>
<evidence type="ECO:0000256" key="6">
    <source>
        <dbReference type="ARBA" id="ARBA00023136"/>
    </source>
</evidence>
<dbReference type="InterPro" id="IPR036259">
    <property type="entry name" value="MFS_trans_sf"/>
</dbReference>
<evidence type="ECO:0000313" key="9">
    <source>
        <dbReference type="Proteomes" id="UP001139488"/>
    </source>
</evidence>
<evidence type="ECO:0000256" key="5">
    <source>
        <dbReference type="ARBA" id="ARBA00022989"/>
    </source>
</evidence>
<feature type="transmembrane region" description="Helical" evidence="7">
    <location>
        <begin position="133"/>
        <end position="151"/>
    </location>
</feature>
<sequence length="393" mass="42292">MLKSQLWSVSQASIGIVQWIGIAILFGPTILERTGSGLLVGQAMLILGLSGLVAPMLGGLADKFHAHRPMLRFALLCHISALALLLYPAQCDSYYWLIALLFGLGSNLLFVLNPTFAVKLNPNSSDKAKSLKLLFQLQMLGVVIAGSVVGLMDRLDYSTNLQISALLILDICCFTILCLNPPAPLPCHRSEADTHENATHGRTWLLWLTFIFTTFISMFVGSNMVEMGPLIINKGFSIELSNSAFGMALSALVTIFALVPAGKWMERHGSIGLWLLTVLINLIVGVSIWAMFGHSLLSLLPMSLIIFSIINGAWNDISLAALADELSPMTPAATQGLVAAAISLGFAIGTFIVGWLFELNAVAHVMAFLAISGVVLGVLGAIVWLLYRKQSAL</sequence>
<dbReference type="RefSeq" id="WP_244357561.1">
    <property type="nucleotide sequence ID" value="NZ_JAJNNZ010000008.1"/>
</dbReference>
<keyword evidence="6 7" id="KW-0472">Membrane</keyword>
<keyword evidence="4 7" id="KW-0812">Transmembrane</keyword>
<keyword evidence="3" id="KW-1003">Cell membrane</keyword>
<comment type="subcellular location">
    <subcellularLocation>
        <location evidence="1">Cell membrane</location>
        <topology evidence="1">Multi-pass membrane protein</topology>
    </subcellularLocation>
</comment>